<keyword evidence="3" id="KW-1185">Reference proteome</keyword>
<name>A0A1T4WY17_9BACT</name>
<organism evidence="2 3">
    <name type="scientific">Desulfobaculum bizertense DSM 18034</name>
    <dbReference type="NCBI Taxonomy" id="1121442"/>
    <lineage>
        <taxon>Bacteria</taxon>
        <taxon>Pseudomonadati</taxon>
        <taxon>Thermodesulfobacteriota</taxon>
        <taxon>Desulfovibrionia</taxon>
        <taxon>Desulfovibrionales</taxon>
        <taxon>Desulfovibrionaceae</taxon>
        <taxon>Desulfobaculum</taxon>
    </lineage>
</organism>
<dbReference type="GO" id="GO:0006260">
    <property type="term" value="P:DNA replication"/>
    <property type="evidence" value="ECO:0007669"/>
    <property type="project" value="InterPro"/>
</dbReference>
<protein>
    <submittedName>
        <fullName evidence="2">CHC2 zinc finger</fullName>
    </submittedName>
</protein>
<feature type="domain" description="Zinc finger CHC2-type" evidence="1">
    <location>
        <begin position="25"/>
        <end position="75"/>
    </location>
</feature>
<dbReference type="GO" id="GO:0003899">
    <property type="term" value="F:DNA-directed RNA polymerase activity"/>
    <property type="evidence" value="ECO:0007669"/>
    <property type="project" value="InterPro"/>
</dbReference>
<dbReference type="Proteomes" id="UP000189733">
    <property type="component" value="Unassembled WGS sequence"/>
</dbReference>
<evidence type="ECO:0000313" key="3">
    <source>
        <dbReference type="Proteomes" id="UP000189733"/>
    </source>
</evidence>
<evidence type="ECO:0000259" key="1">
    <source>
        <dbReference type="Pfam" id="PF01807"/>
    </source>
</evidence>
<dbReference type="EMBL" id="FUYA01000011">
    <property type="protein sequence ID" value="SKA81758.1"/>
    <property type="molecule type" value="Genomic_DNA"/>
</dbReference>
<dbReference type="GO" id="GO:0008270">
    <property type="term" value="F:zinc ion binding"/>
    <property type="evidence" value="ECO:0007669"/>
    <property type="project" value="InterPro"/>
</dbReference>
<dbReference type="STRING" id="1121442.SAMN02745702_02753"/>
<accession>A0A1T4WY17</accession>
<dbReference type="RefSeq" id="WP_078686014.1">
    <property type="nucleotide sequence ID" value="NZ_FUYA01000011.1"/>
</dbReference>
<dbReference type="Gene3D" id="3.90.580.10">
    <property type="entry name" value="Zinc finger, CHC2-type domain"/>
    <property type="match status" value="1"/>
</dbReference>
<dbReference type="GO" id="GO:0003677">
    <property type="term" value="F:DNA binding"/>
    <property type="evidence" value="ECO:0007669"/>
    <property type="project" value="InterPro"/>
</dbReference>
<dbReference type="Pfam" id="PF01807">
    <property type="entry name" value="Zn_ribbon_DnaG"/>
    <property type="match status" value="1"/>
</dbReference>
<evidence type="ECO:0000313" key="2">
    <source>
        <dbReference type="EMBL" id="SKA81758.1"/>
    </source>
</evidence>
<dbReference type="SUPFAM" id="SSF57783">
    <property type="entry name" value="Zinc beta-ribbon"/>
    <property type="match status" value="1"/>
</dbReference>
<dbReference type="InterPro" id="IPR036977">
    <property type="entry name" value="DNA_primase_Znf_CHC2"/>
</dbReference>
<gene>
    <name evidence="2" type="ORF">SAMN02745702_02753</name>
</gene>
<proteinExistence type="predicted"/>
<reference evidence="2 3" key="1">
    <citation type="submission" date="2017-02" db="EMBL/GenBank/DDBJ databases">
        <authorList>
            <person name="Peterson S.W."/>
        </authorList>
    </citation>
    <scope>NUCLEOTIDE SEQUENCE [LARGE SCALE GENOMIC DNA]</scope>
    <source>
        <strain evidence="2 3">DSM 18034</strain>
    </source>
</reference>
<dbReference type="AlphaFoldDB" id="A0A1T4WY17"/>
<sequence>MGLALDVMSAAEREQIARELLTECKPARKAGKLSANCPFHSEGTPGNAFFYNPEEDYGYCFSCGQGGDLVSIFNAVTGRVPDDPEGFKEFVARYCKEGAEKLRGQISRREAQGWTPKKAELPPASWGDKALEFVVQANAELMNDEERLAQLLRWGITEGAVRELGIGWNDETTFRKFTHWGLPYEENDKGNERCIMLPRGFVFPGFRRGVPVRIHIRCEDPDMPDLPRYFQIMGSSNVLYLFGERKASVWVVVETVRDAMLLWQELSPLGVGSMAVGGVSVRPDTDAERILRSAEFIMVALDNDDAGARNSWHFEPWNERSRFSWCQRYAQASRWLVPAGIGKDAGDLPGAGVSVLDWFMAGVPAHIRRRLLRRQEEIRGGQNRG</sequence>
<dbReference type="OrthoDB" id="8967890at2"/>
<dbReference type="CDD" id="cd00188">
    <property type="entry name" value="TOPRIM"/>
    <property type="match status" value="1"/>
</dbReference>
<dbReference type="InterPro" id="IPR002694">
    <property type="entry name" value="Znf_CHC2"/>
</dbReference>